<accession>A0AAV5LVV8</accession>
<dbReference type="EMBL" id="BPVZ01000151">
    <property type="protein sequence ID" value="GKV41645.1"/>
    <property type="molecule type" value="Genomic_DNA"/>
</dbReference>
<evidence type="ECO:0000313" key="2">
    <source>
        <dbReference type="Proteomes" id="UP001054252"/>
    </source>
</evidence>
<evidence type="ECO:0000313" key="1">
    <source>
        <dbReference type="EMBL" id="GKV41645.1"/>
    </source>
</evidence>
<keyword evidence="2" id="KW-1185">Reference proteome</keyword>
<dbReference type="AlphaFoldDB" id="A0AAV5LVV8"/>
<protein>
    <submittedName>
        <fullName evidence="1">Uncharacterized protein</fullName>
    </submittedName>
</protein>
<proteinExistence type="predicted"/>
<gene>
    <name evidence="1" type="ORF">SLEP1_g49148</name>
</gene>
<organism evidence="1 2">
    <name type="scientific">Rubroshorea leprosula</name>
    <dbReference type="NCBI Taxonomy" id="152421"/>
    <lineage>
        <taxon>Eukaryota</taxon>
        <taxon>Viridiplantae</taxon>
        <taxon>Streptophyta</taxon>
        <taxon>Embryophyta</taxon>
        <taxon>Tracheophyta</taxon>
        <taxon>Spermatophyta</taxon>
        <taxon>Magnoliopsida</taxon>
        <taxon>eudicotyledons</taxon>
        <taxon>Gunneridae</taxon>
        <taxon>Pentapetalae</taxon>
        <taxon>rosids</taxon>
        <taxon>malvids</taxon>
        <taxon>Malvales</taxon>
        <taxon>Dipterocarpaceae</taxon>
        <taxon>Rubroshorea</taxon>
    </lineage>
</organism>
<reference evidence="1 2" key="1">
    <citation type="journal article" date="2021" name="Commun. Biol.">
        <title>The genome of Shorea leprosula (Dipterocarpaceae) highlights the ecological relevance of drought in aseasonal tropical rainforests.</title>
        <authorList>
            <person name="Ng K.K.S."/>
            <person name="Kobayashi M.J."/>
            <person name="Fawcett J.A."/>
            <person name="Hatakeyama M."/>
            <person name="Paape T."/>
            <person name="Ng C.H."/>
            <person name="Ang C.C."/>
            <person name="Tnah L.H."/>
            <person name="Lee C.T."/>
            <person name="Nishiyama T."/>
            <person name="Sese J."/>
            <person name="O'Brien M.J."/>
            <person name="Copetti D."/>
            <person name="Mohd Noor M.I."/>
            <person name="Ong R.C."/>
            <person name="Putra M."/>
            <person name="Sireger I.Z."/>
            <person name="Indrioko S."/>
            <person name="Kosugi Y."/>
            <person name="Izuno A."/>
            <person name="Isagi Y."/>
            <person name="Lee S.L."/>
            <person name="Shimizu K.K."/>
        </authorList>
    </citation>
    <scope>NUCLEOTIDE SEQUENCE [LARGE SCALE GENOMIC DNA]</scope>
    <source>
        <strain evidence="1">214</strain>
    </source>
</reference>
<name>A0AAV5LVV8_9ROSI</name>
<comment type="caution">
    <text evidence="1">The sequence shown here is derived from an EMBL/GenBank/DDBJ whole genome shotgun (WGS) entry which is preliminary data.</text>
</comment>
<sequence>MLAPPALELEEARRIKQEEMVRAYNLWDDPVKSNEILFKLAGSAKVVDALKDLKYKARVA</sequence>
<dbReference type="Proteomes" id="UP001054252">
    <property type="component" value="Unassembled WGS sequence"/>
</dbReference>